<dbReference type="SMART" id="SM00937">
    <property type="entry name" value="PCRF"/>
    <property type="match status" value="1"/>
</dbReference>
<dbReference type="InterPro" id="IPR000352">
    <property type="entry name" value="Pep_chain_release_fac_I"/>
</dbReference>
<name>A0A1F6WX67_9BACT</name>
<dbReference type="GO" id="GO:0005737">
    <property type="term" value="C:cytoplasm"/>
    <property type="evidence" value="ECO:0007669"/>
    <property type="project" value="UniProtKB-ARBA"/>
</dbReference>
<dbReference type="EMBL" id="MFUU01000004">
    <property type="protein sequence ID" value="OGI86345.1"/>
    <property type="molecule type" value="Genomic_DNA"/>
</dbReference>
<dbReference type="AlphaFoldDB" id="A0A1F6WX67"/>
<dbReference type="STRING" id="1801770.A3A01_02160"/>
<proteinExistence type="inferred from homology"/>
<accession>A0A1F6WX67</accession>
<dbReference type="Pfam" id="PF00472">
    <property type="entry name" value="RF-1"/>
    <property type="match status" value="1"/>
</dbReference>
<evidence type="ECO:0000313" key="4">
    <source>
        <dbReference type="EMBL" id="OGI86345.1"/>
    </source>
</evidence>
<dbReference type="PANTHER" id="PTHR43116">
    <property type="entry name" value="PEPTIDE CHAIN RELEASE FACTOR 2"/>
    <property type="match status" value="1"/>
</dbReference>
<comment type="similarity">
    <text evidence="1">Belongs to the prokaryotic/mitochondrial release factor family.</text>
</comment>
<dbReference type="SUPFAM" id="SSF75620">
    <property type="entry name" value="Release factor"/>
    <property type="match status" value="1"/>
</dbReference>
<dbReference type="InterPro" id="IPR045853">
    <property type="entry name" value="Pep_chain_release_fac_I_sf"/>
</dbReference>
<sequence length="295" mass="33407">MKKDTNEIEKEIEKLEAEMQAPDFWNDKNIAQNVLREIAELKAKKAGWNKYDKGNAIITIISGAGGDDAEDFSAMLLSMYIKYANKKNWDVSFIHEHKNDHGGYRNVSFEVESKMAYGTLKNEGGVHRLVRISPFNAKQLRHTSFSLVEVLPKFSKLEEKDISIPESDLKIEFSRSSGPGGQNVNKRETAVRVVHTPTGISVHASAERSQERNREQALSILRAKIFKKAEEEKKSVEESMKSGKGAEIEWGNQIRSYVLHPYKMVKDHRTNVETANVDAVLEGNLDLFIEGEKDL</sequence>
<reference evidence="4 5" key="1">
    <citation type="journal article" date="2016" name="Nat. Commun.">
        <title>Thousands of microbial genomes shed light on interconnected biogeochemical processes in an aquifer system.</title>
        <authorList>
            <person name="Anantharaman K."/>
            <person name="Brown C.T."/>
            <person name="Hug L.A."/>
            <person name="Sharon I."/>
            <person name="Castelle C.J."/>
            <person name="Probst A.J."/>
            <person name="Thomas B.C."/>
            <person name="Singh A."/>
            <person name="Wilkins M.J."/>
            <person name="Karaoz U."/>
            <person name="Brodie E.L."/>
            <person name="Williams K.H."/>
            <person name="Hubbard S.S."/>
            <person name="Banfield J.F."/>
        </authorList>
    </citation>
    <scope>NUCLEOTIDE SEQUENCE [LARGE SCALE GENOMIC DNA]</scope>
</reference>
<comment type="caution">
    <text evidence="4">The sequence shown here is derived from an EMBL/GenBank/DDBJ whole genome shotgun (WGS) entry which is preliminary data.</text>
</comment>
<dbReference type="Gene3D" id="3.30.70.1660">
    <property type="match status" value="1"/>
</dbReference>
<dbReference type="PANTHER" id="PTHR43116:SF3">
    <property type="entry name" value="CLASS I PEPTIDE CHAIN RELEASE FACTOR"/>
    <property type="match status" value="1"/>
</dbReference>
<evidence type="ECO:0000313" key="5">
    <source>
        <dbReference type="Proteomes" id="UP000179352"/>
    </source>
</evidence>
<dbReference type="InterPro" id="IPR005139">
    <property type="entry name" value="PCRF"/>
</dbReference>
<evidence type="ECO:0000259" key="3">
    <source>
        <dbReference type="PROSITE" id="PS00745"/>
    </source>
</evidence>
<protein>
    <recommendedName>
        <fullName evidence="3">Prokaryotic-type class I peptide chain release factors domain-containing protein</fullName>
    </recommendedName>
</protein>
<dbReference type="Proteomes" id="UP000179352">
    <property type="component" value="Unassembled WGS sequence"/>
</dbReference>
<dbReference type="Gene3D" id="3.30.160.20">
    <property type="match status" value="1"/>
</dbReference>
<evidence type="ECO:0000256" key="2">
    <source>
        <dbReference type="ARBA" id="ARBA00022481"/>
    </source>
</evidence>
<keyword evidence="2" id="KW-0488">Methylation</keyword>
<feature type="domain" description="Prokaryotic-type class I peptide chain release factors" evidence="3">
    <location>
        <begin position="175"/>
        <end position="191"/>
    </location>
</feature>
<evidence type="ECO:0000256" key="1">
    <source>
        <dbReference type="ARBA" id="ARBA00010835"/>
    </source>
</evidence>
<dbReference type="GO" id="GO:0003747">
    <property type="term" value="F:translation release factor activity"/>
    <property type="evidence" value="ECO:0007669"/>
    <property type="project" value="InterPro"/>
</dbReference>
<gene>
    <name evidence="4" type="ORF">A3A01_02160</name>
</gene>
<dbReference type="Gene3D" id="1.20.58.410">
    <property type="entry name" value="Release factor"/>
    <property type="match status" value="1"/>
</dbReference>
<organism evidence="4 5">
    <name type="scientific">Candidatus Nomurabacteria bacterium RIFCSPLOWO2_01_FULL_39_17</name>
    <dbReference type="NCBI Taxonomy" id="1801770"/>
    <lineage>
        <taxon>Bacteria</taxon>
        <taxon>Candidatus Nomuraibacteriota</taxon>
    </lineage>
</organism>
<dbReference type="Pfam" id="PF03462">
    <property type="entry name" value="PCRF"/>
    <property type="match status" value="1"/>
</dbReference>
<dbReference type="PROSITE" id="PS00745">
    <property type="entry name" value="RF_PROK_I"/>
    <property type="match status" value="1"/>
</dbReference>